<name>A0A367PJ17_CUPNE</name>
<dbReference type="GO" id="GO:0005737">
    <property type="term" value="C:cytoplasm"/>
    <property type="evidence" value="ECO:0007669"/>
    <property type="project" value="InterPro"/>
</dbReference>
<accession>A0A367PJ17</accession>
<dbReference type="GO" id="GO:0000166">
    <property type="term" value="F:nucleotide binding"/>
    <property type="evidence" value="ECO:0007669"/>
    <property type="project" value="InterPro"/>
</dbReference>
<dbReference type="GO" id="GO:0009117">
    <property type="term" value="P:nucleotide metabolic process"/>
    <property type="evidence" value="ECO:0007669"/>
    <property type="project" value="InterPro"/>
</dbReference>
<feature type="region of interest" description="Disordered" evidence="1">
    <location>
        <begin position="64"/>
        <end position="110"/>
    </location>
</feature>
<evidence type="ECO:0000256" key="1">
    <source>
        <dbReference type="SAM" id="MobiDB-lite"/>
    </source>
</evidence>
<protein>
    <submittedName>
        <fullName evidence="2">Uncharacterized protein</fullName>
    </submittedName>
</protein>
<evidence type="ECO:0000313" key="2">
    <source>
        <dbReference type="EMBL" id="RCJ07217.1"/>
    </source>
</evidence>
<sequence length="110" mass="12005">MRGAVIRSLGISVNEAFFLGGVEKRLVLEVLQPHIFFDDQRLHPDLASQTLPCVHSDWHPQCRTSCSSGRRPQRGVTVLGGEGKTRRASPIWDGTPPGLNAKKGSLEGSM</sequence>
<dbReference type="GO" id="GO:0008253">
    <property type="term" value="F:5'-nucleotidase activity"/>
    <property type="evidence" value="ECO:0007669"/>
    <property type="project" value="InterPro"/>
</dbReference>
<dbReference type="AlphaFoldDB" id="A0A367PJ17"/>
<dbReference type="RefSeq" id="WP_114133007.1">
    <property type="nucleotide sequence ID" value="NZ_CP068435.1"/>
</dbReference>
<evidence type="ECO:0000313" key="3">
    <source>
        <dbReference type="Proteomes" id="UP000253501"/>
    </source>
</evidence>
<reference evidence="2 3" key="1">
    <citation type="submission" date="2018-04" db="EMBL/GenBank/DDBJ databases">
        <title>Cupriavidus necator CR12 genome sequencing and assembly.</title>
        <authorList>
            <person name="Ben Fekih I."/>
            <person name="Mazhar H.S."/>
            <person name="Bello S.K."/>
            <person name="Rensing C."/>
        </authorList>
    </citation>
    <scope>NUCLEOTIDE SEQUENCE [LARGE SCALE GENOMIC DNA]</scope>
    <source>
        <strain evidence="2 3">CR12</strain>
    </source>
</reference>
<gene>
    <name evidence="2" type="ORF">DDK22_17560</name>
</gene>
<dbReference type="Pfam" id="PF06189">
    <property type="entry name" value="5-nucleotidase"/>
    <property type="match status" value="1"/>
</dbReference>
<dbReference type="InterPro" id="IPR010394">
    <property type="entry name" value="5-nucleotidase"/>
</dbReference>
<dbReference type="Proteomes" id="UP000253501">
    <property type="component" value="Unassembled WGS sequence"/>
</dbReference>
<organism evidence="2 3">
    <name type="scientific">Cupriavidus necator</name>
    <name type="common">Alcaligenes eutrophus</name>
    <name type="synonym">Ralstonia eutropha</name>
    <dbReference type="NCBI Taxonomy" id="106590"/>
    <lineage>
        <taxon>Bacteria</taxon>
        <taxon>Pseudomonadati</taxon>
        <taxon>Pseudomonadota</taxon>
        <taxon>Betaproteobacteria</taxon>
        <taxon>Burkholderiales</taxon>
        <taxon>Burkholderiaceae</taxon>
        <taxon>Cupriavidus</taxon>
    </lineage>
</organism>
<proteinExistence type="predicted"/>
<comment type="caution">
    <text evidence="2">The sequence shown here is derived from an EMBL/GenBank/DDBJ whole genome shotgun (WGS) entry which is preliminary data.</text>
</comment>
<dbReference type="GO" id="GO:0000287">
    <property type="term" value="F:magnesium ion binding"/>
    <property type="evidence" value="ECO:0007669"/>
    <property type="project" value="InterPro"/>
</dbReference>
<dbReference type="EMBL" id="QDHA01000040">
    <property type="protein sequence ID" value="RCJ07217.1"/>
    <property type="molecule type" value="Genomic_DNA"/>
</dbReference>